<feature type="region of interest" description="Disordered" evidence="1">
    <location>
        <begin position="17"/>
        <end position="52"/>
    </location>
</feature>
<accession>A0A0D2F5F1</accession>
<name>A0A0D2F5F1_CLAB1</name>
<dbReference type="OrthoDB" id="10516425at2759"/>
<reference evidence="2" key="1">
    <citation type="submission" date="2015-01" db="EMBL/GenBank/DDBJ databases">
        <title>The Genome Sequence of Cladophialophora bantiana CBS 173.52.</title>
        <authorList>
            <consortium name="The Broad Institute Genomics Platform"/>
            <person name="Cuomo C."/>
            <person name="de Hoog S."/>
            <person name="Gorbushina A."/>
            <person name="Stielow B."/>
            <person name="Teixiera M."/>
            <person name="Abouelleil A."/>
            <person name="Chapman S.B."/>
            <person name="Priest M."/>
            <person name="Young S.K."/>
            <person name="Wortman J."/>
            <person name="Nusbaum C."/>
            <person name="Birren B."/>
        </authorList>
    </citation>
    <scope>NUCLEOTIDE SEQUENCE [LARGE SCALE GENOMIC DNA]</scope>
    <source>
        <strain evidence="2">CBS 173.52</strain>
    </source>
</reference>
<dbReference type="AlphaFoldDB" id="A0A0D2F5F1"/>
<dbReference type="HOGENOM" id="CLU_144275_0_0_1"/>
<feature type="compositionally biased region" description="Low complexity" evidence="1">
    <location>
        <begin position="21"/>
        <end position="32"/>
    </location>
</feature>
<proteinExistence type="predicted"/>
<gene>
    <name evidence="2" type="ORF">Z519_01020</name>
</gene>
<feature type="region of interest" description="Disordered" evidence="1">
    <location>
        <begin position="90"/>
        <end position="136"/>
    </location>
</feature>
<protein>
    <submittedName>
        <fullName evidence="2">Uncharacterized protein</fullName>
    </submittedName>
</protein>
<dbReference type="EMBL" id="KN846981">
    <property type="protein sequence ID" value="KIW97436.1"/>
    <property type="molecule type" value="Genomic_DNA"/>
</dbReference>
<dbReference type="RefSeq" id="XP_016624105.1">
    <property type="nucleotide sequence ID" value="XM_016758777.1"/>
</dbReference>
<dbReference type="VEuPathDB" id="FungiDB:Z519_01020"/>
<feature type="compositionally biased region" description="Basic and acidic residues" evidence="1">
    <location>
        <begin position="43"/>
        <end position="52"/>
    </location>
</feature>
<feature type="compositionally biased region" description="Basic and acidic residues" evidence="1">
    <location>
        <begin position="122"/>
        <end position="136"/>
    </location>
</feature>
<feature type="compositionally biased region" description="Polar residues" evidence="1">
    <location>
        <begin position="33"/>
        <end position="42"/>
    </location>
</feature>
<dbReference type="GeneID" id="27693948"/>
<evidence type="ECO:0000256" key="1">
    <source>
        <dbReference type="SAM" id="MobiDB-lite"/>
    </source>
</evidence>
<sequence>MAFLTLVPVERPASVVPKHLSSPTITRTSTPTDNSNANTNGTRAEKPVIRNDHDSATSLAAKAKDAVVTTTSDDPAPGCKFLQLTPGVYESSDSAEVPRQGSDSSLGSIKVGFEVSSASAAEDGRGGQERRGERGRGCSRLVCMQLDIDTGSE</sequence>
<organism evidence="2">
    <name type="scientific">Cladophialophora bantiana (strain ATCC 10958 / CBS 173.52 / CDC B-1940 / NIH 8579)</name>
    <name type="common">Xylohypha bantiana</name>
    <dbReference type="NCBI Taxonomy" id="1442370"/>
    <lineage>
        <taxon>Eukaryota</taxon>
        <taxon>Fungi</taxon>
        <taxon>Dikarya</taxon>
        <taxon>Ascomycota</taxon>
        <taxon>Pezizomycotina</taxon>
        <taxon>Eurotiomycetes</taxon>
        <taxon>Chaetothyriomycetidae</taxon>
        <taxon>Chaetothyriales</taxon>
        <taxon>Herpotrichiellaceae</taxon>
        <taxon>Cladophialophora</taxon>
    </lineage>
</organism>
<evidence type="ECO:0000313" key="2">
    <source>
        <dbReference type="EMBL" id="KIW97436.1"/>
    </source>
</evidence>